<dbReference type="Pfam" id="PF01915">
    <property type="entry name" value="Glyco_hydro_3_C"/>
    <property type="match status" value="1"/>
</dbReference>
<comment type="similarity">
    <text evidence="1">Belongs to the glycosyl hydrolase 3 family.</text>
</comment>
<reference evidence="6 7" key="1">
    <citation type="submission" date="2017-09" db="EMBL/GenBank/DDBJ databases">
        <title>Complete genome sequence of Verrucomicrobial strain HZ-65, isolated from freshwater.</title>
        <authorList>
            <person name="Choi A."/>
        </authorList>
    </citation>
    <scope>NUCLEOTIDE SEQUENCE [LARGE SCALE GENOMIC DNA]</scope>
    <source>
        <strain evidence="6 7">HZ-65</strain>
    </source>
</reference>
<keyword evidence="2 4" id="KW-0732">Signal</keyword>
<dbReference type="PANTHER" id="PTHR42721">
    <property type="entry name" value="SUGAR HYDROLASE-RELATED"/>
    <property type="match status" value="1"/>
</dbReference>
<dbReference type="InterPro" id="IPR044993">
    <property type="entry name" value="BXL"/>
</dbReference>
<dbReference type="Gene3D" id="2.60.40.10">
    <property type="entry name" value="Immunoglobulins"/>
    <property type="match status" value="1"/>
</dbReference>
<dbReference type="Proteomes" id="UP000217265">
    <property type="component" value="Chromosome"/>
</dbReference>
<dbReference type="InterPro" id="IPR013783">
    <property type="entry name" value="Ig-like_fold"/>
</dbReference>
<dbReference type="Pfam" id="PF14310">
    <property type="entry name" value="Fn3-like"/>
    <property type="match status" value="1"/>
</dbReference>
<evidence type="ECO:0000313" key="7">
    <source>
        <dbReference type="Proteomes" id="UP000217265"/>
    </source>
</evidence>
<dbReference type="Pfam" id="PF00933">
    <property type="entry name" value="Glyco_hydro_3"/>
    <property type="match status" value="1"/>
</dbReference>
<dbReference type="InterPro" id="IPR002772">
    <property type="entry name" value="Glyco_hydro_3_C"/>
</dbReference>
<dbReference type="EMBL" id="CP023344">
    <property type="protein sequence ID" value="ATC65194.1"/>
    <property type="molecule type" value="Genomic_DNA"/>
</dbReference>
<dbReference type="GO" id="GO:0031222">
    <property type="term" value="P:arabinan catabolic process"/>
    <property type="evidence" value="ECO:0007669"/>
    <property type="project" value="TreeGrafter"/>
</dbReference>
<dbReference type="InterPro" id="IPR026891">
    <property type="entry name" value="Fn3-like"/>
</dbReference>
<dbReference type="InterPro" id="IPR036962">
    <property type="entry name" value="Glyco_hydro_3_N_sf"/>
</dbReference>
<dbReference type="GO" id="GO:0008422">
    <property type="term" value="F:beta-glucosidase activity"/>
    <property type="evidence" value="ECO:0007669"/>
    <property type="project" value="UniProtKB-ARBA"/>
</dbReference>
<feature type="domain" description="Fibronectin type III-like" evidence="5">
    <location>
        <begin position="703"/>
        <end position="772"/>
    </location>
</feature>
<dbReference type="RefSeq" id="WP_096056825.1">
    <property type="nucleotide sequence ID" value="NZ_CP023344.1"/>
</dbReference>
<dbReference type="Gene3D" id="3.40.50.1700">
    <property type="entry name" value="Glycoside hydrolase family 3 C-terminal domain"/>
    <property type="match status" value="1"/>
</dbReference>
<name>A0A290Q9K3_9BACT</name>
<evidence type="ECO:0000256" key="2">
    <source>
        <dbReference type="ARBA" id="ARBA00022729"/>
    </source>
</evidence>
<dbReference type="OrthoDB" id="9805821at2"/>
<organism evidence="6 7">
    <name type="scientific">Nibricoccus aquaticus</name>
    <dbReference type="NCBI Taxonomy" id="2576891"/>
    <lineage>
        <taxon>Bacteria</taxon>
        <taxon>Pseudomonadati</taxon>
        <taxon>Verrucomicrobiota</taxon>
        <taxon>Opitutia</taxon>
        <taxon>Opitutales</taxon>
        <taxon>Opitutaceae</taxon>
        <taxon>Nibricoccus</taxon>
    </lineage>
</organism>
<dbReference type="SUPFAM" id="SSF52279">
    <property type="entry name" value="Beta-D-glucan exohydrolase, C-terminal domain"/>
    <property type="match status" value="1"/>
</dbReference>
<dbReference type="GO" id="GO:0046556">
    <property type="term" value="F:alpha-L-arabinofuranosidase activity"/>
    <property type="evidence" value="ECO:0007669"/>
    <property type="project" value="TreeGrafter"/>
</dbReference>
<dbReference type="InterPro" id="IPR036881">
    <property type="entry name" value="Glyco_hydro_3_C_sf"/>
</dbReference>
<dbReference type="GO" id="GO:0009044">
    <property type="term" value="F:xylan 1,4-beta-xylosidase activity"/>
    <property type="evidence" value="ECO:0007669"/>
    <property type="project" value="InterPro"/>
</dbReference>
<evidence type="ECO:0000256" key="4">
    <source>
        <dbReference type="SAM" id="SignalP"/>
    </source>
</evidence>
<evidence type="ECO:0000313" key="6">
    <source>
        <dbReference type="EMBL" id="ATC65194.1"/>
    </source>
</evidence>
<keyword evidence="7" id="KW-1185">Reference proteome</keyword>
<accession>A0A290Q9K3</accession>
<sequence>MPALPSPLRPVLLAFTCSLLALRLFSAEPAPLYQNPAAPIDARVNDLVARMTPQEKIAQITSHWIPTPKKDQTIAQALTPEFLEKTFASGIGSIGPCHLGIDDEIFARNRVKEFLKTKTRLGIPAFFHDELCHGLMKPEATSFPAPIGLACTWNEELIEKLYAMSAREARARGTHHALTPVVDVTLDPRWGRTEETLGEDPYLNGRLGTAIIRGLQGGATGEIGPQSVMATLKHLAGHGASEGGLNRSPAHIGPIELRETHIAPFATIIRDAKPATIMPSYNEVDGIPSHANRAMLQDLVRGEYGFKGLFVSDYDGVAHLFKDHRVVSTAAEAARLTLESGVQMELPIPETFSQLIPLLGKDAALDKLVDDAVRAVLRWKFQLGLFEEKPLEAAPAHALAKSDESRALALQAACESIVLLKNDGGLLPLTVGAHKRIAVIGPNADIARLGGYSGVPLQPVSLLEGLRARVGNQAEILHAEGCKIANKDARDAYTNWKELNDIALADPVEDQRLITEAITVAEKADLVILALGENEVISRESWGKRKLGDLASLDLVGAQSELARRILATGKPVILYLSNGRPLSLGELGDKIPVILEGWYAGQETGRAAAEILFGDTNPSGKLTISFPRTVGHLPAQYRRKPYSAPYTYMFSTHEAQYPFGFGLSYTTFAYSNLRVEKPTITTTENLRVSIDLKNTGTRDGVEIAQLYLRDEVSSVTRPVMELRGFQRVALKAGESKTITFELTPEALAFYNRDLKRVIEPGAFTVMIGGSSVQTQNARFEVLTNPDAPKNSASNSKSQTQHD</sequence>
<evidence type="ECO:0000256" key="1">
    <source>
        <dbReference type="ARBA" id="ARBA00005336"/>
    </source>
</evidence>
<dbReference type="Gene3D" id="3.20.20.300">
    <property type="entry name" value="Glycoside hydrolase, family 3, N-terminal domain"/>
    <property type="match status" value="1"/>
</dbReference>
<keyword evidence="3" id="KW-0378">Hydrolase</keyword>
<dbReference type="InterPro" id="IPR017853">
    <property type="entry name" value="GH"/>
</dbReference>
<feature type="signal peptide" evidence="4">
    <location>
        <begin position="1"/>
        <end position="26"/>
    </location>
</feature>
<dbReference type="FunFam" id="2.60.40.10:FF:000495">
    <property type="entry name" value="Periplasmic beta-glucosidase"/>
    <property type="match status" value="1"/>
</dbReference>
<dbReference type="SMART" id="SM01217">
    <property type="entry name" value="Fn3_like"/>
    <property type="match status" value="1"/>
</dbReference>
<proteinExistence type="inferred from homology"/>
<evidence type="ECO:0000256" key="3">
    <source>
        <dbReference type="ARBA" id="ARBA00022801"/>
    </source>
</evidence>
<dbReference type="GO" id="GO:0045493">
    <property type="term" value="P:xylan catabolic process"/>
    <property type="evidence" value="ECO:0007669"/>
    <property type="project" value="InterPro"/>
</dbReference>
<dbReference type="PRINTS" id="PR00133">
    <property type="entry name" value="GLHYDRLASE3"/>
</dbReference>
<gene>
    <name evidence="6" type="ORF">CMV30_15205</name>
</gene>
<protein>
    <submittedName>
        <fullName evidence="6">Beta-glucosidase</fullName>
    </submittedName>
</protein>
<feature type="chain" id="PRO_5012335189" evidence="4">
    <location>
        <begin position="27"/>
        <end position="803"/>
    </location>
</feature>
<dbReference type="InterPro" id="IPR001764">
    <property type="entry name" value="Glyco_hydro_3_N"/>
</dbReference>
<evidence type="ECO:0000259" key="5">
    <source>
        <dbReference type="SMART" id="SM01217"/>
    </source>
</evidence>
<dbReference type="KEGG" id="vbh:CMV30_15205"/>
<dbReference type="AlphaFoldDB" id="A0A290Q9K3"/>
<dbReference type="PANTHER" id="PTHR42721:SF3">
    <property type="entry name" value="BETA-D-XYLOSIDASE 5-RELATED"/>
    <property type="match status" value="1"/>
</dbReference>
<dbReference type="SUPFAM" id="SSF51445">
    <property type="entry name" value="(Trans)glycosidases"/>
    <property type="match status" value="1"/>
</dbReference>